<keyword evidence="4" id="KW-1185">Reference proteome</keyword>
<dbReference type="AlphaFoldDB" id="A0A937AHW9"/>
<dbReference type="EMBL" id="JAERQG010000001">
    <property type="protein sequence ID" value="MBL0763903.1"/>
    <property type="molecule type" value="Genomic_DNA"/>
</dbReference>
<feature type="domain" description="Transposon Tn7 transposition protein TnsD C-terminal" evidence="2">
    <location>
        <begin position="218"/>
        <end position="533"/>
    </location>
</feature>
<organism evidence="3 4">
    <name type="scientific">Marivirga atlantica</name>
    <dbReference type="NCBI Taxonomy" id="1548457"/>
    <lineage>
        <taxon>Bacteria</taxon>
        <taxon>Pseudomonadati</taxon>
        <taxon>Bacteroidota</taxon>
        <taxon>Cytophagia</taxon>
        <taxon>Cytophagales</taxon>
        <taxon>Marivirgaceae</taxon>
        <taxon>Marivirga</taxon>
    </lineage>
</organism>
<reference evidence="3" key="1">
    <citation type="submission" date="2021-01" db="EMBL/GenBank/DDBJ databases">
        <title>Marivirga sp. nov., isolated from intertidal surface sediments.</title>
        <authorList>
            <person name="Zhang M."/>
        </authorList>
    </citation>
    <scope>NUCLEOTIDE SEQUENCE</scope>
    <source>
        <strain evidence="3">SM1354</strain>
    </source>
</reference>
<dbReference type="RefSeq" id="WP_201916982.1">
    <property type="nucleotide sequence ID" value="NZ_JAERQG010000001.1"/>
</dbReference>
<protein>
    <submittedName>
        <fullName evidence="3">TniQ family protein</fullName>
    </submittedName>
</protein>
<evidence type="ECO:0000259" key="2">
    <source>
        <dbReference type="Pfam" id="PF15978"/>
    </source>
</evidence>
<evidence type="ECO:0000313" key="3">
    <source>
        <dbReference type="EMBL" id="MBL0763903.1"/>
    </source>
</evidence>
<dbReference type="InterPro" id="IPR032750">
    <property type="entry name" value="TnsD_C"/>
</dbReference>
<proteinExistence type="predicted"/>
<evidence type="ECO:0000259" key="1">
    <source>
        <dbReference type="Pfam" id="PF06527"/>
    </source>
</evidence>
<accession>A0A937AHW9</accession>
<comment type="caution">
    <text evidence="3">The sequence shown here is derived from an EMBL/GenBank/DDBJ whole genome shotgun (WGS) entry which is preliminary data.</text>
</comment>
<feature type="domain" description="TniQ" evidence="1">
    <location>
        <begin position="5"/>
        <end position="157"/>
    </location>
</feature>
<name>A0A937AHW9_9BACT</name>
<evidence type="ECO:0000313" key="4">
    <source>
        <dbReference type="Proteomes" id="UP000642920"/>
    </source>
</evidence>
<gene>
    <name evidence="3" type="ORF">JKP34_01490</name>
</gene>
<sequence>MYNVIRPYKDEVLYSIIARFISRYGTTGPKQLLLNIFDTDKISSTLDFPSGLNKLINSRIIYNENLPGIINNHTLYPLYHPFLSVRKKNLVLDSMKTSSGDIHTRLGLNAGKIKAITGPRYCVKCLREDYDLKREPFLRRFHQITAIDICIKHNIYLTSNDKFDYRYNKHKFIEPDSLSINGTIVSNSNKRLLAISRKVVSLCEGESKLLRSFTNDPYFYNKAIKEVGYIKGKKCVDLEKLYVDFTTFYGANTLKALQSEVSRHSNSCWLKQVVRKVRKSIHPIRHVLLLEFIHHKRTIQSHYASELRKPCRNPVCPDHGTSNTTKINYGIDAKTAREIAYIKCECGFIYTESYNKEKAKINRRVKEFGQLWIDELIILMNKKLPIRAIARKLNCDSKTILCQAKNIHNNTLEQNDTLRLKKEKWSKLKGDNPTMSISQLRSLNPALFIYLYKVNKEWIINQKYPISKRNNRKPIDWKKRDQEWLFNIIKGLRKLNKKGFKNRISDNVLIRLSGHESTFLKNKARLPACMSFIKKKAESPLEYRKRRLLQVSDSYSRGYYVPPKWRLYREAGIRKEYISKDIEILAEEILQRLTYQKVAISG</sequence>
<dbReference type="Proteomes" id="UP000642920">
    <property type="component" value="Unassembled WGS sequence"/>
</dbReference>
<dbReference type="Pfam" id="PF15978">
    <property type="entry name" value="TnsD"/>
    <property type="match status" value="1"/>
</dbReference>
<dbReference type="Pfam" id="PF06527">
    <property type="entry name" value="TniQ"/>
    <property type="match status" value="1"/>
</dbReference>
<dbReference type="InterPro" id="IPR009492">
    <property type="entry name" value="TniQ"/>
</dbReference>